<reference evidence="1" key="1">
    <citation type="submission" date="2022-04" db="EMBL/GenBank/DDBJ databases">
        <title>Chromosome-scale genome assembly of Holotrichia oblita Faldermann.</title>
        <authorList>
            <person name="Rongchong L."/>
        </authorList>
    </citation>
    <scope>NUCLEOTIDE SEQUENCE</scope>
    <source>
        <strain evidence="1">81SQS9</strain>
    </source>
</reference>
<accession>A0ACB9TJL5</accession>
<gene>
    <name evidence="1" type="ORF">MML48_2g00014113</name>
</gene>
<protein>
    <submittedName>
        <fullName evidence="1">Oxidoreductase-related</fullName>
    </submittedName>
</protein>
<comment type="caution">
    <text evidence="1">The sequence shown here is derived from an EMBL/GenBank/DDBJ whole genome shotgun (WGS) entry which is preliminary data.</text>
</comment>
<dbReference type="Proteomes" id="UP001056778">
    <property type="component" value="Chromosome 2"/>
</dbReference>
<sequence>MPSRSGVEPPCRAIAALPQTVATNGGFDYTNTPIIPLSESKRFISECLQAVGTPKNHADEMGDLLVEADYRGHYSHGMNRLEMYINDVKSGTCDGKAVPKILKETAATAWVDGQNGLGAVIGNFCMDLAIKKAKEVGIGWVSAKGSNHFGIAGMYTLEAVKEGMLGMSFTNTSPFMAPTRGKQAMLGTNPLSLAAPGKEGDNFVLDMATTAVAVGKIEIAKRKGVPIPEGWAQDKDGHLTTDTANALARGSCLMPLGGSETNSGYKGYGLGFLVEIFCGILGGATYGPNVRKWGTTDRKADLGQCFVAINPNCFAPGFEGRLSDMMGMLRKSAPIDPSKSVLVAGEPEQQHMDAIDKAGGVRYLPNQMESCKRLSEELGVKPLKPLR</sequence>
<evidence type="ECO:0000313" key="1">
    <source>
        <dbReference type="EMBL" id="KAI4466894.1"/>
    </source>
</evidence>
<evidence type="ECO:0000313" key="2">
    <source>
        <dbReference type="Proteomes" id="UP001056778"/>
    </source>
</evidence>
<name>A0ACB9TJL5_HOLOL</name>
<keyword evidence="2" id="KW-1185">Reference proteome</keyword>
<dbReference type="EMBL" id="CM043016">
    <property type="protein sequence ID" value="KAI4466894.1"/>
    <property type="molecule type" value="Genomic_DNA"/>
</dbReference>
<organism evidence="1 2">
    <name type="scientific">Holotrichia oblita</name>
    <name type="common">Chafer beetle</name>
    <dbReference type="NCBI Taxonomy" id="644536"/>
    <lineage>
        <taxon>Eukaryota</taxon>
        <taxon>Metazoa</taxon>
        <taxon>Ecdysozoa</taxon>
        <taxon>Arthropoda</taxon>
        <taxon>Hexapoda</taxon>
        <taxon>Insecta</taxon>
        <taxon>Pterygota</taxon>
        <taxon>Neoptera</taxon>
        <taxon>Endopterygota</taxon>
        <taxon>Coleoptera</taxon>
        <taxon>Polyphaga</taxon>
        <taxon>Scarabaeiformia</taxon>
        <taxon>Scarabaeidae</taxon>
        <taxon>Melolonthinae</taxon>
        <taxon>Holotrichia</taxon>
    </lineage>
</organism>
<proteinExistence type="predicted"/>